<evidence type="ECO:0000313" key="1">
    <source>
        <dbReference type="EMBL" id="TKR69675.1"/>
    </source>
</evidence>
<protein>
    <submittedName>
        <fullName evidence="1">Uncharacterized protein</fullName>
    </submittedName>
</protein>
<organism evidence="1 2">
    <name type="scientific">Steinernema carpocapsae</name>
    <name type="common">Entomopathogenic nematode</name>
    <dbReference type="NCBI Taxonomy" id="34508"/>
    <lineage>
        <taxon>Eukaryota</taxon>
        <taxon>Metazoa</taxon>
        <taxon>Ecdysozoa</taxon>
        <taxon>Nematoda</taxon>
        <taxon>Chromadorea</taxon>
        <taxon>Rhabditida</taxon>
        <taxon>Tylenchina</taxon>
        <taxon>Panagrolaimomorpha</taxon>
        <taxon>Strongyloidoidea</taxon>
        <taxon>Steinernematidae</taxon>
        <taxon>Steinernema</taxon>
    </lineage>
</organism>
<evidence type="ECO:0000313" key="2">
    <source>
        <dbReference type="Proteomes" id="UP000298663"/>
    </source>
</evidence>
<proteinExistence type="predicted"/>
<name>A0A4V6A030_STECR</name>
<comment type="caution">
    <text evidence="1">The sequence shown here is derived from an EMBL/GenBank/DDBJ whole genome shotgun (WGS) entry which is preliminary data.</text>
</comment>
<keyword evidence="2" id="KW-1185">Reference proteome</keyword>
<reference evidence="1 2" key="2">
    <citation type="journal article" date="2019" name="G3 (Bethesda)">
        <title>Hybrid Assembly of the Genome of the Entomopathogenic Nematode Steinernema carpocapsae Identifies the X-Chromosome.</title>
        <authorList>
            <person name="Serra L."/>
            <person name="Macchietto M."/>
            <person name="Macias-Munoz A."/>
            <person name="McGill C.J."/>
            <person name="Rodriguez I.M."/>
            <person name="Rodriguez B."/>
            <person name="Murad R."/>
            <person name="Mortazavi A."/>
        </authorList>
    </citation>
    <scope>NUCLEOTIDE SEQUENCE [LARGE SCALE GENOMIC DNA]</scope>
    <source>
        <strain evidence="1 2">ALL</strain>
    </source>
</reference>
<dbReference type="AlphaFoldDB" id="A0A4V6A030"/>
<gene>
    <name evidence="1" type="ORF">L596_021805</name>
</gene>
<dbReference type="EMBL" id="AZBU02000007">
    <property type="protein sequence ID" value="TKR69675.1"/>
    <property type="molecule type" value="Genomic_DNA"/>
</dbReference>
<accession>A0A4V6A030</accession>
<reference evidence="1 2" key="1">
    <citation type="journal article" date="2015" name="Genome Biol.">
        <title>Comparative genomics of Steinernema reveals deeply conserved gene regulatory networks.</title>
        <authorList>
            <person name="Dillman A.R."/>
            <person name="Macchietto M."/>
            <person name="Porter C.F."/>
            <person name="Rogers A."/>
            <person name="Williams B."/>
            <person name="Antoshechkin I."/>
            <person name="Lee M.M."/>
            <person name="Goodwin Z."/>
            <person name="Lu X."/>
            <person name="Lewis E.E."/>
            <person name="Goodrich-Blair H."/>
            <person name="Stock S.P."/>
            <person name="Adams B.J."/>
            <person name="Sternberg P.W."/>
            <person name="Mortazavi A."/>
        </authorList>
    </citation>
    <scope>NUCLEOTIDE SEQUENCE [LARGE SCALE GENOMIC DNA]</scope>
    <source>
        <strain evidence="1 2">ALL</strain>
    </source>
</reference>
<dbReference type="Proteomes" id="UP000298663">
    <property type="component" value="Unassembled WGS sequence"/>
</dbReference>
<sequence length="99" mass="11274">MRHLSNVLMSFNSVNSSLFIPTCRSPQCRCRCGIRILRFCQPETFAKLQLARSIDRRCFFLAADSTDGNDILTGGSNSALRPFQKKTHETLTHLLMHPF</sequence>